<dbReference type="InterPro" id="IPR051873">
    <property type="entry name" value="KNR4/SMI1_regulator"/>
</dbReference>
<protein>
    <submittedName>
        <fullName evidence="2">Cell wall assembly regulator SMI1</fullName>
    </submittedName>
</protein>
<dbReference type="Proteomes" id="UP000548476">
    <property type="component" value="Unassembled WGS sequence"/>
</dbReference>
<reference evidence="2 3" key="1">
    <citation type="submission" date="2020-08" db="EMBL/GenBank/DDBJ databases">
        <title>Genomic Encyclopedia of Type Strains, Phase IV (KMG-IV): sequencing the most valuable type-strain genomes for metagenomic binning, comparative biology and taxonomic classification.</title>
        <authorList>
            <person name="Goeker M."/>
        </authorList>
    </citation>
    <scope>NUCLEOTIDE SEQUENCE [LARGE SCALE GENOMIC DNA]</scope>
    <source>
        <strain evidence="2 3">YIM 65646</strain>
    </source>
</reference>
<name>A0A841FJ52_9ACTN</name>
<comment type="caution">
    <text evidence="2">The sequence shown here is derived from an EMBL/GenBank/DDBJ whole genome shotgun (WGS) entry which is preliminary data.</text>
</comment>
<gene>
    <name evidence="2" type="ORF">HNR73_004094</name>
</gene>
<dbReference type="PANTHER" id="PTHR47432:SF1">
    <property type="entry name" value="CELL WALL ASSEMBLY REGULATOR SMI1"/>
    <property type="match status" value="1"/>
</dbReference>
<accession>A0A841FJ52</accession>
<evidence type="ECO:0000313" key="3">
    <source>
        <dbReference type="Proteomes" id="UP000548476"/>
    </source>
</evidence>
<feature type="domain" description="Knr4/Smi1-like" evidence="1">
    <location>
        <begin position="30"/>
        <end position="153"/>
    </location>
</feature>
<evidence type="ECO:0000313" key="2">
    <source>
        <dbReference type="EMBL" id="MBB6036226.1"/>
    </source>
</evidence>
<keyword evidence="3" id="KW-1185">Reference proteome</keyword>
<dbReference type="EMBL" id="JACHGT010000008">
    <property type="protein sequence ID" value="MBB6036226.1"/>
    <property type="molecule type" value="Genomic_DNA"/>
</dbReference>
<organism evidence="2 3">
    <name type="scientific">Phytomonospora endophytica</name>
    <dbReference type="NCBI Taxonomy" id="714109"/>
    <lineage>
        <taxon>Bacteria</taxon>
        <taxon>Bacillati</taxon>
        <taxon>Actinomycetota</taxon>
        <taxon>Actinomycetes</taxon>
        <taxon>Micromonosporales</taxon>
        <taxon>Micromonosporaceae</taxon>
        <taxon>Phytomonospora</taxon>
    </lineage>
</organism>
<dbReference type="InterPro" id="IPR037883">
    <property type="entry name" value="Knr4/Smi1-like_sf"/>
</dbReference>
<dbReference type="AlphaFoldDB" id="A0A841FJ52"/>
<dbReference type="SUPFAM" id="SSF160631">
    <property type="entry name" value="SMI1/KNR4-like"/>
    <property type="match status" value="1"/>
</dbReference>
<dbReference type="Pfam" id="PF09346">
    <property type="entry name" value="SMI1_KNR4"/>
    <property type="match status" value="1"/>
</dbReference>
<dbReference type="InterPro" id="IPR018958">
    <property type="entry name" value="Knr4/Smi1-like_dom"/>
</dbReference>
<proteinExistence type="predicted"/>
<dbReference type="SMART" id="SM00860">
    <property type="entry name" value="SMI1_KNR4"/>
    <property type="match status" value="1"/>
</dbReference>
<evidence type="ECO:0000259" key="1">
    <source>
        <dbReference type="SMART" id="SM00860"/>
    </source>
</evidence>
<sequence length="199" mass="21743">MPPTITASWARIDAWLAKHAPVSHALLNPPVTDGALAVAEAVVGREFPAEIRESLRCHDGLSSWGNIFPRQPPLSAAGIAHHWQMCMDIKEDDEDGDEEPWWHPLWIPWAESDGDSQVIDLRPGPDHGKLGSASHDDCGLYGLWPGIAAYLAAVADALDSGGPVGYWHPYLLDGHDGSQMWWSRAGETELHGKPLRPVT</sequence>
<dbReference type="RefSeq" id="WP_203686262.1">
    <property type="nucleotide sequence ID" value="NZ_BONT01000046.1"/>
</dbReference>
<dbReference type="PANTHER" id="PTHR47432">
    <property type="entry name" value="CELL WALL ASSEMBLY REGULATOR SMI1"/>
    <property type="match status" value="1"/>
</dbReference>